<dbReference type="Proteomes" id="UP000007844">
    <property type="component" value="Chromosome"/>
</dbReference>
<dbReference type="eggNOG" id="ENOG503187D">
    <property type="taxonomic scope" value="Bacteria"/>
</dbReference>
<dbReference type="RefSeq" id="WP_014260578.1">
    <property type="nucleotide sequence ID" value="NC_016629.1"/>
</dbReference>
<reference evidence="1 2" key="1">
    <citation type="journal article" date="2011" name="J. Bacteriol.">
        <title>Genome sequence of the mercury-methylating and pleomorphic Desulfovibrio africanus Strain Walvis Bay.</title>
        <authorList>
            <person name="Brown S.D."/>
            <person name="Wall J.D."/>
            <person name="Kucken A.M."/>
            <person name="Gilmour C.C."/>
            <person name="Podar M."/>
            <person name="Brandt C.C."/>
            <person name="Teshima H."/>
            <person name="Detter J.C."/>
            <person name="Han C.S."/>
            <person name="Land M.L."/>
            <person name="Lucas S."/>
            <person name="Han J."/>
            <person name="Pennacchio L."/>
            <person name="Nolan M."/>
            <person name="Pitluck S."/>
            <person name="Woyke T."/>
            <person name="Goodwin L."/>
            <person name="Palumbo A.V."/>
            <person name="Elias D.A."/>
        </authorList>
    </citation>
    <scope>NUCLEOTIDE SEQUENCE [LARGE SCALE GENOMIC DNA]</scope>
    <source>
        <strain evidence="1 2">Walvis Bay</strain>
    </source>
</reference>
<protein>
    <submittedName>
        <fullName evidence="1">Uncharacterized protein</fullName>
    </submittedName>
</protein>
<dbReference type="KEGG" id="daf:Desaf_2562"/>
<evidence type="ECO:0000313" key="1">
    <source>
        <dbReference type="EMBL" id="EGJ50883.1"/>
    </source>
</evidence>
<proteinExistence type="predicted"/>
<organism evidence="1 2">
    <name type="scientific">Desulfocurvibacter africanus subsp. africanus str. Walvis Bay</name>
    <dbReference type="NCBI Taxonomy" id="690850"/>
    <lineage>
        <taxon>Bacteria</taxon>
        <taxon>Pseudomonadati</taxon>
        <taxon>Thermodesulfobacteriota</taxon>
        <taxon>Desulfovibrionia</taxon>
        <taxon>Desulfovibrionales</taxon>
        <taxon>Desulfovibrionaceae</taxon>
        <taxon>Desulfocurvibacter</taxon>
    </lineage>
</organism>
<gene>
    <name evidence="1" type="ORF">Desaf_2562</name>
</gene>
<sequence>MRKHQFIKQDCNCTKRATIWVCKYCETKEYRSLQEIKRLPPHQAECSHQGAPQASHDERFKGFLGGTFDCLAPEAG</sequence>
<dbReference type="EMBL" id="CP003221">
    <property type="protein sequence ID" value="EGJ50883.1"/>
    <property type="molecule type" value="Genomic_DNA"/>
</dbReference>
<name>F3YZS8_DESAF</name>
<dbReference type="STRING" id="690850.Desaf_2562"/>
<dbReference type="AlphaFoldDB" id="F3YZS8"/>
<dbReference type="HOGENOM" id="CLU_2648536_0_0_7"/>
<accession>F3YZS8</accession>
<keyword evidence="2" id="KW-1185">Reference proteome</keyword>
<evidence type="ECO:0000313" key="2">
    <source>
        <dbReference type="Proteomes" id="UP000007844"/>
    </source>
</evidence>